<feature type="region of interest" description="Disordered" evidence="1">
    <location>
        <begin position="1"/>
        <end position="66"/>
    </location>
</feature>
<protein>
    <submittedName>
        <fullName evidence="2">Latent-transforming growth factor beta-binding protein 1</fullName>
    </submittedName>
</protein>
<evidence type="ECO:0000313" key="3">
    <source>
        <dbReference type="Proteomes" id="UP000031443"/>
    </source>
</evidence>
<dbReference type="STRING" id="8469.M7AXF7"/>
<gene>
    <name evidence="2" type="ORF">UY3_18383</name>
</gene>
<evidence type="ECO:0000256" key="1">
    <source>
        <dbReference type="SAM" id="MobiDB-lite"/>
    </source>
</evidence>
<dbReference type="Proteomes" id="UP000031443">
    <property type="component" value="Unassembled WGS sequence"/>
</dbReference>
<keyword evidence="3" id="KW-1185">Reference proteome</keyword>
<accession>M7AXF7</accession>
<proteinExistence type="predicted"/>
<sequence>MGVFHPPVPAGEDVAVPERSTAPPLESLPSKVPDGAPPAPFPPEATVSPEATVTSGAGGENPGVVEGDLSSIYQEMEALGLTQGEGDPLPAGLNLGDLTPAPLSPCSLPLTIVSAPVSEKPLDSSTNPATDGTLLMAAEPVEVTASATRPGLKPPEAPLVGMEQSTSFPANDQAWMSKYDFTNYNKFSEFTNNLPQECRPQFQAILDAGKLVARYPSKCLWMQLTGITFCSHLCGYEMGSWLQSSGFPKEVQVTADDLPFEHIPAPRGFLQLSFAGNGELRPLGAAGGFACGRMIPLSSQTLMMNLHHGQTQEYVIKPKYYPAKKVISGEQSAEDSLPLRMGQNQLASPFHCLSDVTNRLCVHRYETFSDLGQLTWTQALGLKNCCVDVWARVGAQALGPCESGGSQSSGCNWRLNVYTAVHSPAAQAS</sequence>
<dbReference type="EMBL" id="KB600878">
    <property type="protein sequence ID" value="EMP24458.1"/>
    <property type="molecule type" value="Genomic_DNA"/>
</dbReference>
<evidence type="ECO:0000313" key="2">
    <source>
        <dbReference type="EMBL" id="EMP24458.1"/>
    </source>
</evidence>
<name>M7AXF7_CHEMY</name>
<reference evidence="3" key="1">
    <citation type="journal article" date="2013" name="Nat. Genet.">
        <title>The draft genomes of soft-shell turtle and green sea turtle yield insights into the development and evolution of the turtle-specific body plan.</title>
        <authorList>
            <person name="Wang Z."/>
            <person name="Pascual-Anaya J."/>
            <person name="Zadissa A."/>
            <person name="Li W."/>
            <person name="Niimura Y."/>
            <person name="Huang Z."/>
            <person name="Li C."/>
            <person name="White S."/>
            <person name="Xiong Z."/>
            <person name="Fang D."/>
            <person name="Wang B."/>
            <person name="Ming Y."/>
            <person name="Chen Y."/>
            <person name="Zheng Y."/>
            <person name="Kuraku S."/>
            <person name="Pignatelli M."/>
            <person name="Herrero J."/>
            <person name="Beal K."/>
            <person name="Nozawa M."/>
            <person name="Li Q."/>
            <person name="Wang J."/>
            <person name="Zhang H."/>
            <person name="Yu L."/>
            <person name="Shigenobu S."/>
            <person name="Wang J."/>
            <person name="Liu J."/>
            <person name="Flicek P."/>
            <person name="Searle S."/>
            <person name="Wang J."/>
            <person name="Kuratani S."/>
            <person name="Yin Y."/>
            <person name="Aken B."/>
            <person name="Zhang G."/>
            <person name="Irie N."/>
        </authorList>
    </citation>
    <scope>NUCLEOTIDE SEQUENCE [LARGE SCALE GENOMIC DNA]</scope>
</reference>
<dbReference type="AlphaFoldDB" id="M7AXF7"/>
<organism evidence="2 3">
    <name type="scientific">Chelonia mydas</name>
    <name type="common">Green sea-turtle</name>
    <name type="synonym">Chelonia agassizi</name>
    <dbReference type="NCBI Taxonomy" id="8469"/>
    <lineage>
        <taxon>Eukaryota</taxon>
        <taxon>Metazoa</taxon>
        <taxon>Chordata</taxon>
        <taxon>Craniata</taxon>
        <taxon>Vertebrata</taxon>
        <taxon>Euteleostomi</taxon>
        <taxon>Archelosauria</taxon>
        <taxon>Testudinata</taxon>
        <taxon>Testudines</taxon>
        <taxon>Cryptodira</taxon>
        <taxon>Durocryptodira</taxon>
        <taxon>Americhelydia</taxon>
        <taxon>Chelonioidea</taxon>
        <taxon>Cheloniidae</taxon>
        <taxon>Chelonia</taxon>
    </lineage>
</organism>